<gene>
    <name evidence="2" type="ORF">SAMN02745973_00615</name>
</gene>
<dbReference type="EMBL" id="FUWV01000002">
    <property type="protein sequence ID" value="SJZ43684.1"/>
    <property type="molecule type" value="Genomic_DNA"/>
</dbReference>
<reference evidence="2 3" key="1">
    <citation type="submission" date="2017-02" db="EMBL/GenBank/DDBJ databases">
        <authorList>
            <person name="Peterson S.W."/>
        </authorList>
    </citation>
    <scope>NUCLEOTIDE SEQUENCE [LARGE SCALE GENOMIC DNA]</scope>
    <source>
        <strain evidence="2 3">DSM 15102</strain>
    </source>
</reference>
<sequence length="249" mass="27766">MLHAFSRTEMLIGTENLNKLKKSRVAVFGIGGVGTFVVEGLIRSAVGSFVLVDNDDICVTNINRQIHATTKTIGKSKVEVMKQRILEINPEAQVEIFHELYNKDSAEKILSKQYSYVVDAIDTVSAKLDLVERCYKMGIPIISSMGAGNKLNPTMLEVADIYETSVCPLARVIRTELRKRKIPKLKVVYSKEKPLIPLKIDEKHNINCTCFNKDKNCMDKRQIPGSVSFVPSVAGLIIASEVVKDLIKK</sequence>
<evidence type="ECO:0000313" key="3">
    <source>
        <dbReference type="Proteomes" id="UP000196365"/>
    </source>
</evidence>
<protein>
    <submittedName>
        <fullName evidence="2">tRNA A37 threonylcarbamoyladenosine dehydratase</fullName>
    </submittedName>
</protein>
<dbReference type="GO" id="GO:0061503">
    <property type="term" value="F:tRNA threonylcarbamoyladenosine dehydratase"/>
    <property type="evidence" value="ECO:0007669"/>
    <property type="project" value="TreeGrafter"/>
</dbReference>
<dbReference type="Gene3D" id="3.40.50.720">
    <property type="entry name" value="NAD(P)-binding Rossmann-like Domain"/>
    <property type="match status" value="1"/>
</dbReference>
<dbReference type="AlphaFoldDB" id="A0A1T4KMQ9"/>
<dbReference type="InterPro" id="IPR000594">
    <property type="entry name" value="ThiF_NAD_FAD-bd"/>
</dbReference>
<dbReference type="GO" id="GO:0061504">
    <property type="term" value="P:cyclic threonylcarbamoyladenosine biosynthetic process"/>
    <property type="evidence" value="ECO:0007669"/>
    <property type="project" value="TreeGrafter"/>
</dbReference>
<dbReference type="InterPro" id="IPR035985">
    <property type="entry name" value="Ubiquitin-activating_enz"/>
</dbReference>
<dbReference type="RefSeq" id="WP_087678045.1">
    <property type="nucleotide sequence ID" value="NZ_FUWV01000002.1"/>
</dbReference>
<keyword evidence="3" id="KW-1185">Reference proteome</keyword>
<dbReference type="OrthoDB" id="9804150at2"/>
<dbReference type="Pfam" id="PF00899">
    <property type="entry name" value="ThiF"/>
    <property type="match status" value="1"/>
</dbReference>
<dbReference type="Proteomes" id="UP000196365">
    <property type="component" value="Unassembled WGS sequence"/>
</dbReference>
<dbReference type="PANTHER" id="PTHR43267:SF1">
    <property type="entry name" value="TRNA THREONYLCARBAMOYLADENOSINE DEHYDRATASE"/>
    <property type="match status" value="1"/>
</dbReference>
<dbReference type="GO" id="GO:0008641">
    <property type="term" value="F:ubiquitin-like modifier activating enzyme activity"/>
    <property type="evidence" value="ECO:0007669"/>
    <property type="project" value="InterPro"/>
</dbReference>
<dbReference type="SUPFAM" id="SSF69572">
    <property type="entry name" value="Activating enzymes of the ubiquitin-like proteins"/>
    <property type="match status" value="1"/>
</dbReference>
<feature type="domain" description="THIF-type NAD/FAD binding fold" evidence="1">
    <location>
        <begin position="6"/>
        <end position="247"/>
    </location>
</feature>
<dbReference type="FunFam" id="3.40.50.720:FF:000141">
    <property type="entry name" value="tRNA threonylcarbamoyladenosine dehydratase"/>
    <property type="match status" value="1"/>
</dbReference>
<evidence type="ECO:0000313" key="2">
    <source>
        <dbReference type="EMBL" id="SJZ43684.1"/>
    </source>
</evidence>
<dbReference type="CDD" id="cd00755">
    <property type="entry name" value="YgdL_like"/>
    <property type="match status" value="1"/>
</dbReference>
<dbReference type="InterPro" id="IPR045886">
    <property type="entry name" value="ThiF/MoeB/HesA"/>
</dbReference>
<organism evidence="2 3">
    <name type="scientific">Garciella nitratireducens DSM 15102</name>
    <dbReference type="NCBI Taxonomy" id="1121911"/>
    <lineage>
        <taxon>Bacteria</taxon>
        <taxon>Bacillati</taxon>
        <taxon>Bacillota</taxon>
        <taxon>Clostridia</taxon>
        <taxon>Eubacteriales</taxon>
        <taxon>Eubacteriaceae</taxon>
        <taxon>Garciella</taxon>
    </lineage>
</organism>
<accession>A0A1T4KMQ9</accession>
<name>A0A1T4KMQ9_9FIRM</name>
<proteinExistence type="predicted"/>
<dbReference type="PANTHER" id="PTHR43267">
    <property type="entry name" value="TRNA THREONYLCARBAMOYLADENOSINE DEHYDRATASE"/>
    <property type="match status" value="1"/>
</dbReference>
<evidence type="ECO:0000259" key="1">
    <source>
        <dbReference type="Pfam" id="PF00899"/>
    </source>
</evidence>